<dbReference type="GO" id="GO:0005125">
    <property type="term" value="F:cytokine activity"/>
    <property type="evidence" value="ECO:0007669"/>
    <property type="project" value="UniProtKB-KW"/>
</dbReference>
<keyword evidence="3" id="KW-0202">Cytokine</keyword>
<comment type="similarity">
    <text evidence="2">Belongs to the tumor necrosis factor family.</text>
</comment>
<comment type="caution">
    <text evidence="7">The sequence shown here is derived from an EMBL/GenBank/DDBJ whole genome shotgun (WGS) entry which is preliminary data.</text>
</comment>
<evidence type="ECO:0000256" key="4">
    <source>
        <dbReference type="ARBA" id="ARBA00023136"/>
    </source>
</evidence>
<feature type="transmembrane region" description="Helical" evidence="5">
    <location>
        <begin position="31"/>
        <end position="52"/>
    </location>
</feature>
<dbReference type="SUPFAM" id="SSF49842">
    <property type="entry name" value="TNF-like"/>
    <property type="match status" value="1"/>
</dbReference>
<dbReference type="PANTHER" id="PTHR11471">
    <property type="entry name" value="TUMOR NECROSIS FACTOR FAMILY MEMBER"/>
    <property type="match status" value="1"/>
</dbReference>
<dbReference type="AlphaFoldDB" id="A0A8J7NF64"/>
<reference evidence="7" key="1">
    <citation type="journal article" date="2021" name="Cell">
        <title>Tracing the genetic footprints of vertebrate landing in non-teleost ray-finned fishes.</title>
        <authorList>
            <person name="Bi X."/>
            <person name="Wang K."/>
            <person name="Yang L."/>
            <person name="Pan H."/>
            <person name="Jiang H."/>
            <person name="Wei Q."/>
            <person name="Fang M."/>
            <person name="Yu H."/>
            <person name="Zhu C."/>
            <person name="Cai Y."/>
            <person name="He Y."/>
            <person name="Gan X."/>
            <person name="Zeng H."/>
            <person name="Yu D."/>
            <person name="Zhu Y."/>
            <person name="Jiang H."/>
            <person name="Qiu Q."/>
            <person name="Yang H."/>
            <person name="Zhang Y.E."/>
            <person name="Wang W."/>
            <person name="Zhu M."/>
            <person name="He S."/>
            <person name="Zhang G."/>
        </authorList>
    </citation>
    <scope>NUCLEOTIDE SEQUENCE</scope>
    <source>
        <strain evidence="7">Allg_001</strain>
    </source>
</reference>
<keyword evidence="4 5" id="KW-0472">Membrane</keyword>
<evidence type="ECO:0000256" key="2">
    <source>
        <dbReference type="ARBA" id="ARBA00008670"/>
    </source>
</evidence>
<dbReference type="GO" id="GO:0005615">
    <property type="term" value="C:extracellular space"/>
    <property type="evidence" value="ECO:0007669"/>
    <property type="project" value="UniProtKB-KW"/>
</dbReference>
<evidence type="ECO:0000256" key="5">
    <source>
        <dbReference type="SAM" id="Phobius"/>
    </source>
</evidence>
<gene>
    <name evidence="7" type="primary">Tnfsf10_2</name>
    <name evidence="7" type="ORF">GTO95_0000276</name>
</gene>
<evidence type="ECO:0000256" key="1">
    <source>
        <dbReference type="ARBA" id="ARBA00004370"/>
    </source>
</evidence>
<dbReference type="PROSITE" id="PS50049">
    <property type="entry name" value="THD_2"/>
    <property type="match status" value="1"/>
</dbReference>
<dbReference type="Gene3D" id="2.60.120.40">
    <property type="match status" value="1"/>
</dbReference>
<dbReference type="CDD" id="cd00184">
    <property type="entry name" value="TNF"/>
    <property type="match status" value="1"/>
</dbReference>
<feature type="domain" description="THD" evidence="6">
    <location>
        <begin position="137"/>
        <end position="297"/>
    </location>
</feature>
<keyword evidence="5" id="KW-0812">Transmembrane</keyword>
<evidence type="ECO:0000313" key="8">
    <source>
        <dbReference type="Proteomes" id="UP000736164"/>
    </source>
</evidence>
<comment type="subcellular location">
    <subcellularLocation>
        <location evidence="1">Membrane</location>
    </subcellularLocation>
</comment>
<dbReference type="InterPro" id="IPR008983">
    <property type="entry name" value="Tumour_necrosis_fac-like_dom"/>
</dbReference>
<dbReference type="PANTHER" id="PTHR11471:SF55">
    <property type="entry name" value="DEATH LIGAND 3"/>
    <property type="match status" value="1"/>
</dbReference>
<evidence type="ECO:0000256" key="3">
    <source>
        <dbReference type="ARBA" id="ARBA00022514"/>
    </source>
</evidence>
<evidence type="ECO:0000313" key="7">
    <source>
        <dbReference type="EMBL" id="MBN3313049.1"/>
    </source>
</evidence>
<dbReference type="Proteomes" id="UP000736164">
    <property type="component" value="Unassembled WGS sequence"/>
</dbReference>
<protein>
    <submittedName>
        <fullName evidence="7">TNF10 factor</fullName>
    </submittedName>
</protein>
<keyword evidence="8" id="KW-1185">Reference proteome</keyword>
<feature type="non-terminal residue" evidence="7">
    <location>
        <position position="1"/>
    </location>
</feature>
<dbReference type="EMBL" id="JAAWVO010009937">
    <property type="protein sequence ID" value="MBN3313049.1"/>
    <property type="molecule type" value="Genomic_DNA"/>
</dbReference>
<dbReference type="GO" id="GO:0016020">
    <property type="term" value="C:membrane"/>
    <property type="evidence" value="ECO:0007669"/>
    <property type="project" value="UniProtKB-SubCell"/>
</dbReference>
<name>A0A8J7NF64_ATRSP</name>
<organism evidence="7 8">
    <name type="scientific">Atractosteus spatula</name>
    <name type="common">Alligator gar</name>
    <name type="synonym">Lepisosteus spatula</name>
    <dbReference type="NCBI Taxonomy" id="7917"/>
    <lineage>
        <taxon>Eukaryota</taxon>
        <taxon>Metazoa</taxon>
        <taxon>Chordata</taxon>
        <taxon>Craniata</taxon>
        <taxon>Vertebrata</taxon>
        <taxon>Euteleostomi</taxon>
        <taxon>Actinopterygii</taxon>
        <taxon>Neopterygii</taxon>
        <taxon>Holostei</taxon>
        <taxon>Semionotiformes</taxon>
        <taxon>Lepisosteidae</taxon>
        <taxon>Atractosteus</taxon>
    </lineage>
</organism>
<dbReference type="Pfam" id="PF00229">
    <property type="entry name" value="TNF"/>
    <property type="match status" value="1"/>
</dbReference>
<dbReference type="GO" id="GO:0005164">
    <property type="term" value="F:tumor necrosis factor receptor binding"/>
    <property type="evidence" value="ECO:0007669"/>
    <property type="project" value="InterPro"/>
</dbReference>
<dbReference type="InterPro" id="IPR006052">
    <property type="entry name" value="TNF_dom"/>
</dbReference>
<dbReference type="GO" id="GO:0006955">
    <property type="term" value="P:immune response"/>
    <property type="evidence" value="ECO:0007669"/>
    <property type="project" value="InterPro"/>
</dbReference>
<sequence>MTTESQTHRIYRQLEEKLSPKRKLSAGSWNSFVLVLCFLLGAEVVGAAYLFYSLALEIKQTQEVARLGEYPVQCLQYLVDPGLRENASFSSEDLAGCDQWNAELKKTIEKQLISDVRNALYQELTAHNVSLTHANKPAIHLGPEQGWRQFLWLKPDSQWGPMTTARGDVVRWDNVNGVAVQEGMMGYSQDVGIVVPRDGLYFVYSQVYYHSQRPAGKEQAQPFLHYIYRKTSYQEPILLSKAASTGCWNMELERDLVSSHQGALFQLQQGDQLILKVHDIHSVYLNEDSTYFGAFMVI</sequence>
<keyword evidence="5" id="KW-1133">Transmembrane helix</keyword>
<evidence type="ECO:0000259" key="6">
    <source>
        <dbReference type="PROSITE" id="PS50049"/>
    </source>
</evidence>
<dbReference type="SMART" id="SM00207">
    <property type="entry name" value="TNF"/>
    <property type="match status" value="1"/>
</dbReference>
<proteinExistence type="inferred from homology"/>
<accession>A0A8J7NF64</accession>
<feature type="non-terminal residue" evidence="7">
    <location>
        <position position="298"/>
    </location>
</feature>